<dbReference type="Gene3D" id="3.40.50.300">
    <property type="entry name" value="P-loop containing nucleotide triphosphate hydrolases"/>
    <property type="match status" value="1"/>
</dbReference>
<dbReference type="GO" id="GO:0016042">
    <property type="term" value="P:lipid catabolic process"/>
    <property type="evidence" value="ECO:0007669"/>
    <property type="project" value="UniProtKB-UniRule"/>
</dbReference>
<keyword evidence="2 4" id="KW-0442">Lipid degradation</keyword>
<name>A0AA40DQS7_9PEZI</name>
<evidence type="ECO:0000256" key="1">
    <source>
        <dbReference type="ARBA" id="ARBA00022801"/>
    </source>
</evidence>
<dbReference type="GO" id="GO:0046486">
    <property type="term" value="P:glycerolipid metabolic process"/>
    <property type="evidence" value="ECO:0007669"/>
    <property type="project" value="UniProtKB-ARBA"/>
</dbReference>
<dbReference type="Pfam" id="PF01734">
    <property type="entry name" value="Patatin"/>
    <property type="match status" value="1"/>
</dbReference>
<dbReference type="InterPro" id="IPR027417">
    <property type="entry name" value="P-loop_NTPase"/>
</dbReference>
<dbReference type="PROSITE" id="PS51635">
    <property type="entry name" value="PNPLA"/>
    <property type="match status" value="1"/>
</dbReference>
<dbReference type="Proteomes" id="UP001172101">
    <property type="component" value="Unassembled WGS sequence"/>
</dbReference>
<dbReference type="GO" id="GO:0016020">
    <property type="term" value="C:membrane"/>
    <property type="evidence" value="ECO:0007669"/>
    <property type="project" value="TreeGrafter"/>
</dbReference>
<comment type="caution">
    <text evidence="6">The sequence shown here is derived from an EMBL/GenBank/DDBJ whole genome shotgun (WGS) entry which is preliminary data.</text>
</comment>
<dbReference type="PANTHER" id="PTHR24185:SF1">
    <property type="entry name" value="CALCIUM-INDEPENDENT PHOSPHOLIPASE A2-GAMMA"/>
    <property type="match status" value="1"/>
</dbReference>
<gene>
    <name evidence="6" type="ORF">B0T26DRAFT_677113</name>
</gene>
<proteinExistence type="predicted"/>
<dbReference type="InterPro" id="IPR002641">
    <property type="entry name" value="PNPLA_dom"/>
</dbReference>
<comment type="caution">
    <text evidence="4">Lacks conserved residue(s) required for the propagation of feature annotation.</text>
</comment>
<dbReference type="Gene3D" id="3.40.1090.10">
    <property type="entry name" value="Cytosolic phospholipase A2 catalytic domain"/>
    <property type="match status" value="1"/>
</dbReference>
<sequence>MAGDHQLRLLALDGGGVGGTSTGGLIAIMLGRLRMTVDECINAYTTLSDRVFEKKHHRFNIKGNLQGRFDAAELERAVKRILVERGLDEETLLLEDSPEAPCKVFVCATSKETKDTVCLTSYLSPRGRRHLLESTTIWQACRATSAATSFFDPIAIGPFGEEFVDGARGKQSGLRSLQWAWAEVPSVNWHPVRDDVLGITSTLKELATETEKTAQKFQRDKRSLDREGHYYRFNVDCGLEDVRLQESAKKKEIAAATTSYVASQAVFQQMTACANSLAARELDLDYGEYKTPFSLQGVPVSKQFVPRPLDTAEIEQSLLPRPGTRHTGRRIFVLHGLGGIGKTQLAVDFARRHQAVFSSVFWLDGRSEDRLRQSIAGCAGRIPSHQLSTGNKYPVARGGTDLDDAVTYVLEWLARPDNTDWLLCFDNVDLDFERGGVAGAYDIQRYLPGDHGSVLVTTRLLKLAQLGDSKRLTKVDQDQAKAIFTSWYGQQLVITKSSTELLELLDGLPLALAQAASYLRETGLGTSSYLRLYKQQWDHLMSADAEPVLPQTVDGQHNVGTTWTISFKAIEARNQKATNLLRLWAFIGNKDLRHDLLQLGVNGNEDAPATWPAWLNDLACNEVMLLEAVRLLLRYSMIETQESMPGSYAMHPVAHR</sequence>
<dbReference type="GeneID" id="85323328"/>
<keyword evidence="3 4" id="KW-0443">Lipid metabolism</keyword>
<feature type="domain" description="PNPLA" evidence="5">
    <location>
        <begin position="1"/>
        <end position="180"/>
    </location>
</feature>
<evidence type="ECO:0000256" key="2">
    <source>
        <dbReference type="ARBA" id="ARBA00022963"/>
    </source>
</evidence>
<feature type="short sequence motif" description="DGA/G" evidence="4">
    <location>
        <begin position="165"/>
        <end position="167"/>
    </location>
</feature>
<feature type="short sequence motif" description="GXSXG" evidence="4">
    <location>
        <begin position="19"/>
        <end position="23"/>
    </location>
</feature>
<dbReference type="SUPFAM" id="SSF52540">
    <property type="entry name" value="P-loop containing nucleoside triphosphate hydrolases"/>
    <property type="match status" value="1"/>
</dbReference>
<evidence type="ECO:0000313" key="6">
    <source>
        <dbReference type="EMBL" id="KAK0712684.1"/>
    </source>
</evidence>
<feature type="active site" description="Proton acceptor" evidence="4">
    <location>
        <position position="165"/>
    </location>
</feature>
<evidence type="ECO:0000256" key="4">
    <source>
        <dbReference type="PROSITE-ProRule" id="PRU01161"/>
    </source>
</evidence>
<keyword evidence="7" id="KW-1185">Reference proteome</keyword>
<reference evidence="6" key="1">
    <citation type="submission" date="2023-06" db="EMBL/GenBank/DDBJ databases">
        <title>Genome-scale phylogeny and comparative genomics of the fungal order Sordariales.</title>
        <authorList>
            <consortium name="Lawrence Berkeley National Laboratory"/>
            <person name="Hensen N."/>
            <person name="Bonometti L."/>
            <person name="Westerberg I."/>
            <person name="Brannstrom I.O."/>
            <person name="Guillou S."/>
            <person name="Cros-Aarteil S."/>
            <person name="Calhoun S."/>
            <person name="Haridas S."/>
            <person name="Kuo A."/>
            <person name="Mondo S."/>
            <person name="Pangilinan J."/>
            <person name="Riley R."/>
            <person name="LaButti K."/>
            <person name="Andreopoulos B."/>
            <person name="Lipzen A."/>
            <person name="Chen C."/>
            <person name="Yanf M."/>
            <person name="Daum C."/>
            <person name="Ng V."/>
            <person name="Clum A."/>
            <person name="Steindorff A."/>
            <person name="Ohm R."/>
            <person name="Martin F."/>
            <person name="Silar P."/>
            <person name="Natvig D."/>
            <person name="Lalanne C."/>
            <person name="Gautier V."/>
            <person name="Ament-velasquez S.L."/>
            <person name="Kruys A."/>
            <person name="Hutchinson M.I."/>
            <person name="Powell A.J."/>
            <person name="Barry K."/>
            <person name="Miller A.N."/>
            <person name="Grigoriev I.V."/>
            <person name="Debuchy R."/>
            <person name="Gladieux P."/>
            <person name="Thoren M.H."/>
            <person name="Johannesson H."/>
        </authorList>
    </citation>
    <scope>NUCLEOTIDE SEQUENCE</scope>
    <source>
        <strain evidence="6">SMH2392-1A</strain>
    </source>
</reference>
<dbReference type="AlphaFoldDB" id="A0AA40DQS7"/>
<dbReference type="InterPro" id="IPR016035">
    <property type="entry name" value="Acyl_Trfase/lysoPLipase"/>
</dbReference>
<dbReference type="PANTHER" id="PTHR24185">
    <property type="entry name" value="CALCIUM-INDEPENDENT PHOSPHOLIPASE A2-GAMMA"/>
    <property type="match status" value="1"/>
</dbReference>
<evidence type="ECO:0000256" key="3">
    <source>
        <dbReference type="ARBA" id="ARBA00023098"/>
    </source>
</evidence>
<evidence type="ECO:0000259" key="5">
    <source>
        <dbReference type="PROSITE" id="PS51635"/>
    </source>
</evidence>
<evidence type="ECO:0000313" key="7">
    <source>
        <dbReference type="Proteomes" id="UP001172101"/>
    </source>
</evidence>
<accession>A0AA40DQS7</accession>
<dbReference type="GO" id="GO:0019369">
    <property type="term" value="P:arachidonate metabolic process"/>
    <property type="evidence" value="ECO:0007669"/>
    <property type="project" value="TreeGrafter"/>
</dbReference>
<dbReference type="EMBL" id="JAUIRO010000005">
    <property type="protein sequence ID" value="KAK0712684.1"/>
    <property type="molecule type" value="Genomic_DNA"/>
</dbReference>
<keyword evidence="1 4" id="KW-0378">Hydrolase</keyword>
<dbReference type="GO" id="GO:0047499">
    <property type="term" value="F:calcium-independent phospholipase A2 activity"/>
    <property type="evidence" value="ECO:0007669"/>
    <property type="project" value="TreeGrafter"/>
</dbReference>
<protein>
    <submittedName>
        <fullName evidence="6">P-loop containing nucleoside triphosphate hydrolase protein</fullName>
    </submittedName>
</protein>
<dbReference type="RefSeq" id="XP_060294007.1">
    <property type="nucleotide sequence ID" value="XM_060440058.1"/>
</dbReference>
<feature type="active site" description="Nucleophile" evidence="4">
    <location>
        <position position="21"/>
    </location>
</feature>
<organism evidence="6 7">
    <name type="scientific">Lasiosphaeria miniovina</name>
    <dbReference type="NCBI Taxonomy" id="1954250"/>
    <lineage>
        <taxon>Eukaryota</taxon>
        <taxon>Fungi</taxon>
        <taxon>Dikarya</taxon>
        <taxon>Ascomycota</taxon>
        <taxon>Pezizomycotina</taxon>
        <taxon>Sordariomycetes</taxon>
        <taxon>Sordariomycetidae</taxon>
        <taxon>Sordariales</taxon>
        <taxon>Lasiosphaeriaceae</taxon>
        <taxon>Lasiosphaeria</taxon>
    </lineage>
</organism>
<dbReference type="SUPFAM" id="SSF52151">
    <property type="entry name" value="FabD/lysophospholipase-like"/>
    <property type="match status" value="1"/>
</dbReference>